<proteinExistence type="predicted"/>
<evidence type="ECO:0000313" key="2">
    <source>
        <dbReference type="EMBL" id="UPK67451.1"/>
    </source>
</evidence>
<evidence type="ECO:0008006" key="4">
    <source>
        <dbReference type="Google" id="ProtNLM"/>
    </source>
</evidence>
<dbReference type="RefSeq" id="WP_247809830.1">
    <property type="nucleotide sequence ID" value="NZ_CP095855.1"/>
</dbReference>
<gene>
    <name evidence="2" type="ORF">MYF79_21135</name>
</gene>
<keyword evidence="3" id="KW-1185">Reference proteome</keyword>
<evidence type="ECO:0000256" key="1">
    <source>
        <dbReference type="SAM" id="SignalP"/>
    </source>
</evidence>
<protein>
    <recommendedName>
        <fullName evidence="4">Lipoprotein</fullName>
    </recommendedName>
</protein>
<accession>A0ABY4HY41</accession>
<keyword evidence="1" id="KW-0732">Signal</keyword>
<feature type="chain" id="PRO_5047311829" description="Lipoprotein" evidence="1">
    <location>
        <begin position="25"/>
        <end position="123"/>
    </location>
</feature>
<dbReference type="PROSITE" id="PS51257">
    <property type="entry name" value="PROKAR_LIPOPROTEIN"/>
    <property type="match status" value="1"/>
</dbReference>
<dbReference type="Proteomes" id="UP000830198">
    <property type="component" value="Chromosome"/>
</dbReference>
<evidence type="ECO:0000313" key="3">
    <source>
        <dbReference type="Proteomes" id="UP000830198"/>
    </source>
</evidence>
<organism evidence="2 3">
    <name type="scientific">Chitinophaga filiformis</name>
    <name type="common">Myxococcus filiformis</name>
    <name type="synonym">Flexibacter filiformis</name>
    <dbReference type="NCBI Taxonomy" id="104663"/>
    <lineage>
        <taxon>Bacteria</taxon>
        <taxon>Pseudomonadati</taxon>
        <taxon>Bacteroidota</taxon>
        <taxon>Chitinophagia</taxon>
        <taxon>Chitinophagales</taxon>
        <taxon>Chitinophagaceae</taxon>
        <taxon>Chitinophaga</taxon>
    </lineage>
</organism>
<sequence length="123" mass="14191">MKANFYFSCFFVILLTSCNFFIDADQKPDYNKRIVIKNISLDAKSEVEIYHYSLITGFSPCFIDLKTDKTHKLICESSYISDMRVAGDTLIISLWKNHYHKLDTVGMNGLKIVIDTSGHQPNW</sequence>
<name>A0ABY4HY41_CHIFI</name>
<feature type="signal peptide" evidence="1">
    <location>
        <begin position="1"/>
        <end position="24"/>
    </location>
</feature>
<dbReference type="EMBL" id="CP095855">
    <property type="protein sequence ID" value="UPK67451.1"/>
    <property type="molecule type" value="Genomic_DNA"/>
</dbReference>
<reference evidence="2 3" key="1">
    <citation type="submission" date="2022-04" db="EMBL/GenBank/DDBJ databases">
        <title>The arsenic-methylating capacity of Chitinophaga filiformis YT5 during chitin decomposition.</title>
        <authorList>
            <person name="Chen G."/>
            <person name="Liang Y."/>
        </authorList>
    </citation>
    <scope>NUCLEOTIDE SEQUENCE [LARGE SCALE GENOMIC DNA]</scope>
    <source>
        <strain evidence="2 3">YT5</strain>
    </source>
</reference>